<keyword evidence="2" id="KW-1185">Reference proteome</keyword>
<evidence type="ECO:0000313" key="1">
    <source>
        <dbReference type="EMBL" id="ACL61133.1"/>
    </source>
</evidence>
<dbReference type="EMBL" id="CP001349">
    <property type="protein sequence ID" value="ACL61133.1"/>
    <property type="molecule type" value="Genomic_DNA"/>
</dbReference>
<reference evidence="1 2" key="1">
    <citation type="submission" date="2009-01" db="EMBL/GenBank/DDBJ databases">
        <title>Complete sequence of chromosome of Methylobacterium nodulans ORS 2060.</title>
        <authorList>
            <consortium name="US DOE Joint Genome Institute"/>
            <person name="Lucas S."/>
            <person name="Copeland A."/>
            <person name="Lapidus A."/>
            <person name="Glavina del Rio T."/>
            <person name="Dalin E."/>
            <person name="Tice H."/>
            <person name="Bruce D."/>
            <person name="Goodwin L."/>
            <person name="Pitluck S."/>
            <person name="Sims D."/>
            <person name="Brettin T."/>
            <person name="Detter J.C."/>
            <person name="Han C."/>
            <person name="Larimer F."/>
            <person name="Land M."/>
            <person name="Hauser L."/>
            <person name="Kyrpides N."/>
            <person name="Ivanova N."/>
            <person name="Marx C.J."/>
            <person name="Richardson P."/>
        </authorList>
    </citation>
    <scope>NUCLEOTIDE SEQUENCE [LARGE SCALE GENOMIC DNA]</scope>
    <source>
        <strain evidence="2">LMG 21967 / CNCM I-2342 / ORS 2060</strain>
    </source>
</reference>
<dbReference type="Proteomes" id="UP000008207">
    <property type="component" value="Chromosome"/>
</dbReference>
<sequence>MQDRTSPPLQVDQQLQRVLAASLALAEQTALLGLALQIAWLEAWIRPILQASDAYQSWRAQQERRARLVRRGIPDQLARQSLRLVEQRRG</sequence>
<dbReference type="KEGG" id="mno:Mnod_6346"/>
<dbReference type="AlphaFoldDB" id="B8IAT8"/>
<dbReference type="OrthoDB" id="8001426at2"/>
<dbReference type="HOGENOM" id="CLU_2437443_0_0_5"/>
<dbReference type="eggNOG" id="ENOG50310HZ">
    <property type="taxonomic scope" value="Bacteria"/>
</dbReference>
<protein>
    <submittedName>
        <fullName evidence="1">Uncharacterized protein</fullName>
    </submittedName>
</protein>
<accession>B8IAT8</accession>
<evidence type="ECO:0000313" key="2">
    <source>
        <dbReference type="Proteomes" id="UP000008207"/>
    </source>
</evidence>
<dbReference type="RefSeq" id="WP_015932712.1">
    <property type="nucleotide sequence ID" value="NC_011894.1"/>
</dbReference>
<proteinExistence type="predicted"/>
<gene>
    <name evidence="1" type="ordered locus">Mnod_6346</name>
</gene>
<name>B8IAT8_METNO</name>
<organism evidence="1 2">
    <name type="scientific">Methylobacterium nodulans (strain LMG 21967 / CNCM I-2342 / ORS 2060)</name>
    <dbReference type="NCBI Taxonomy" id="460265"/>
    <lineage>
        <taxon>Bacteria</taxon>
        <taxon>Pseudomonadati</taxon>
        <taxon>Pseudomonadota</taxon>
        <taxon>Alphaproteobacteria</taxon>
        <taxon>Hyphomicrobiales</taxon>
        <taxon>Methylobacteriaceae</taxon>
        <taxon>Methylobacterium</taxon>
    </lineage>
</organism>